<evidence type="ECO:0000313" key="4">
    <source>
        <dbReference type="Proteomes" id="UP000007364"/>
    </source>
</evidence>
<dbReference type="RefSeq" id="WP_008992296.1">
    <property type="nucleotide sequence ID" value="NZ_AMSG01000020.1"/>
</dbReference>
<dbReference type="OrthoDB" id="975426at2"/>
<protein>
    <recommendedName>
        <fullName evidence="2">DUF5723 domain-containing protein</fullName>
    </recommendedName>
</protein>
<proteinExistence type="predicted"/>
<feature type="signal peptide" evidence="1">
    <location>
        <begin position="1"/>
        <end position="21"/>
    </location>
</feature>
<dbReference type="STRING" id="555500.I215_12288"/>
<dbReference type="Proteomes" id="UP000007364">
    <property type="component" value="Unassembled WGS sequence"/>
</dbReference>
<dbReference type="EMBL" id="AMSG01000020">
    <property type="protein sequence ID" value="EKF54514.1"/>
    <property type="molecule type" value="Genomic_DNA"/>
</dbReference>
<keyword evidence="1" id="KW-0732">Signal</keyword>
<dbReference type="AlphaFoldDB" id="K2PSI7"/>
<keyword evidence="4" id="KW-1185">Reference proteome</keyword>
<feature type="domain" description="DUF5723" evidence="2">
    <location>
        <begin position="42"/>
        <end position="444"/>
    </location>
</feature>
<dbReference type="InterPro" id="IPR043781">
    <property type="entry name" value="DUF5723"/>
</dbReference>
<sequence>MLNKRSIACAFAFMSVVSLFAQNKQLLYNFSEIPQSLMLNPGGKQPGRAYIGVPMLSGFHAGASSSGISVYDAFKENGFENMDRRLDYVINKLDRNDTQRATEQIEFLNAGFEIGNLFNKYFLSFGLYKEIDFFNYWPDDMAYLAHHGNRVPGRRFNMADANIKGEVVTVLHVGLQHQLNDKWTIGGRLKFYSSNMDVTSTNNKGFVGSGTESDQIFNGDAEVLTSSNARLKEIYRYLRDDVFDGDINPVRDAIDMHRKVYAEGPFITGNIGVGIDLGFTYEPSRNWAYSASIVDLGFINHSDDVLNYEVTGSYGFDGTGSGTTAGDLLQVIEGDFDKTNNTNSYTTMRPVEFYASAMYRFGYFRSNKPCNCPTSKEPPSAIGLQLFAEKRPRNPEVALTAFYYQKIWEPLRIKATYTVDKYSKTNLGLGLSSHFANFNFYLLANNLLEYGNLADANTLSLQMGLNYVFPVKR</sequence>
<reference evidence="3 4" key="1">
    <citation type="journal article" date="2012" name="J. Bacteriol.">
        <title>Genome Sequence of Galbibacter marinum Type Strain ck-I2-15.</title>
        <authorList>
            <person name="Lai Q."/>
            <person name="Li C."/>
            <person name="Shao Z."/>
        </authorList>
    </citation>
    <scope>NUCLEOTIDE SEQUENCE [LARGE SCALE GENOMIC DNA]</scope>
    <source>
        <strain evidence="4">ck-I2-15</strain>
    </source>
</reference>
<evidence type="ECO:0000313" key="3">
    <source>
        <dbReference type="EMBL" id="EKF54514.1"/>
    </source>
</evidence>
<dbReference type="Pfam" id="PF18990">
    <property type="entry name" value="DUF5723"/>
    <property type="match status" value="1"/>
</dbReference>
<dbReference type="eggNOG" id="COG2067">
    <property type="taxonomic scope" value="Bacteria"/>
</dbReference>
<organism evidence="3 4">
    <name type="scientific">Galbibacter marinus</name>
    <dbReference type="NCBI Taxonomy" id="555500"/>
    <lineage>
        <taxon>Bacteria</taxon>
        <taxon>Pseudomonadati</taxon>
        <taxon>Bacteroidota</taxon>
        <taxon>Flavobacteriia</taxon>
        <taxon>Flavobacteriales</taxon>
        <taxon>Flavobacteriaceae</taxon>
        <taxon>Galbibacter</taxon>
    </lineage>
</organism>
<evidence type="ECO:0000259" key="2">
    <source>
        <dbReference type="Pfam" id="PF18990"/>
    </source>
</evidence>
<dbReference type="PATRIC" id="fig|555500.3.peg.2528"/>
<gene>
    <name evidence="3" type="ORF">I215_12288</name>
</gene>
<comment type="caution">
    <text evidence="3">The sequence shown here is derived from an EMBL/GenBank/DDBJ whole genome shotgun (WGS) entry which is preliminary data.</text>
</comment>
<name>K2PSI7_9FLAO</name>
<accession>K2PSI7</accession>
<evidence type="ECO:0000256" key="1">
    <source>
        <dbReference type="SAM" id="SignalP"/>
    </source>
</evidence>
<feature type="chain" id="PRO_5003866551" description="DUF5723 domain-containing protein" evidence="1">
    <location>
        <begin position="22"/>
        <end position="473"/>
    </location>
</feature>